<protein>
    <submittedName>
        <fullName evidence="1">Uncharacterized protein</fullName>
    </submittedName>
</protein>
<comment type="caution">
    <text evidence="1">The sequence shown here is derived from an EMBL/GenBank/DDBJ whole genome shotgun (WGS) entry which is preliminary data.</text>
</comment>
<sequence length="83" mass="9243">MEDYLEIWQAGDRRSGSGIRKLDKNVVVLVEYEIAALVESSRVAGDVWHFLNAATANLIRSHLYQHDPEVDAVSFGAIDEGDL</sequence>
<organism evidence="1 2">
    <name type="scientific">Pseudonocardia yunnanensis</name>
    <dbReference type="NCBI Taxonomy" id="58107"/>
    <lineage>
        <taxon>Bacteria</taxon>
        <taxon>Bacillati</taxon>
        <taxon>Actinomycetota</taxon>
        <taxon>Actinomycetes</taxon>
        <taxon>Pseudonocardiales</taxon>
        <taxon>Pseudonocardiaceae</taxon>
        <taxon>Pseudonocardia</taxon>
    </lineage>
</organism>
<name>A0ABW4EQF0_9PSEU</name>
<proteinExistence type="predicted"/>
<keyword evidence="2" id="KW-1185">Reference proteome</keyword>
<dbReference type="Proteomes" id="UP001597114">
    <property type="component" value="Unassembled WGS sequence"/>
</dbReference>
<gene>
    <name evidence="1" type="ORF">ACFSJD_09995</name>
</gene>
<reference evidence="2" key="1">
    <citation type="journal article" date="2019" name="Int. J. Syst. Evol. Microbiol.">
        <title>The Global Catalogue of Microorganisms (GCM) 10K type strain sequencing project: providing services to taxonomists for standard genome sequencing and annotation.</title>
        <authorList>
            <consortium name="The Broad Institute Genomics Platform"/>
            <consortium name="The Broad Institute Genome Sequencing Center for Infectious Disease"/>
            <person name="Wu L."/>
            <person name="Ma J."/>
        </authorList>
    </citation>
    <scope>NUCLEOTIDE SEQUENCE [LARGE SCALE GENOMIC DNA]</scope>
    <source>
        <strain evidence="2">CCM 7043</strain>
    </source>
</reference>
<dbReference type="RefSeq" id="WP_344724585.1">
    <property type="nucleotide sequence ID" value="NZ_BAAAUS010000026.1"/>
</dbReference>
<dbReference type="EMBL" id="JBHUCO010000011">
    <property type="protein sequence ID" value="MFD1517821.1"/>
    <property type="molecule type" value="Genomic_DNA"/>
</dbReference>
<evidence type="ECO:0000313" key="2">
    <source>
        <dbReference type="Proteomes" id="UP001597114"/>
    </source>
</evidence>
<accession>A0ABW4EQF0</accession>
<evidence type="ECO:0000313" key="1">
    <source>
        <dbReference type="EMBL" id="MFD1517821.1"/>
    </source>
</evidence>